<organism evidence="3 4">
    <name type="scientific">Pararoseomonas baculiformis</name>
    <dbReference type="NCBI Taxonomy" id="2820812"/>
    <lineage>
        <taxon>Bacteria</taxon>
        <taxon>Pseudomonadati</taxon>
        <taxon>Pseudomonadota</taxon>
        <taxon>Alphaproteobacteria</taxon>
        <taxon>Acetobacterales</taxon>
        <taxon>Acetobacteraceae</taxon>
        <taxon>Pararoseomonas</taxon>
    </lineage>
</organism>
<dbReference type="EMBL" id="JAGIZB010000010">
    <property type="protein sequence ID" value="MBP0445540.1"/>
    <property type="molecule type" value="Genomic_DNA"/>
</dbReference>
<feature type="signal peptide" evidence="2">
    <location>
        <begin position="1"/>
        <end position="22"/>
    </location>
</feature>
<name>A0ABS4AG84_9PROT</name>
<evidence type="ECO:0008006" key="5">
    <source>
        <dbReference type="Google" id="ProtNLM"/>
    </source>
</evidence>
<comment type="caution">
    <text evidence="3">The sequence shown here is derived from an EMBL/GenBank/DDBJ whole genome shotgun (WGS) entry which is preliminary data.</text>
</comment>
<dbReference type="Pfam" id="PF11162">
    <property type="entry name" value="DUF2946"/>
    <property type="match status" value="1"/>
</dbReference>
<sequence>MRRLRPGLARLLPLLLLLQWGAATVPHARALERLGGAMLLELCSPHGARSLLVDEEGQPIQRDAAQDCCTLCLAPAAAPPPVSCAPPRPVGYVVLAAAPDRPGLPPLPPRAPPQLPRAPPIL</sequence>
<gene>
    <name evidence="3" type="ORF">J8J14_12210</name>
</gene>
<evidence type="ECO:0000313" key="4">
    <source>
        <dbReference type="Proteomes" id="UP000681594"/>
    </source>
</evidence>
<reference evidence="3 4" key="1">
    <citation type="submission" date="2021-03" db="EMBL/GenBank/DDBJ databases">
        <authorList>
            <person name="So Y."/>
        </authorList>
    </citation>
    <scope>NUCLEOTIDE SEQUENCE [LARGE SCALE GENOMIC DNA]</scope>
    <source>
        <strain evidence="3 4">SSH11</strain>
    </source>
</reference>
<feature type="region of interest" description="Disordered" evidence="1">
    <location>
        <begin position="103"/>
        <end position="122"/>
    </location>
</feature>
<evidence type="ECO:0000313" key="3">
    <source>
        <dbReference type="EMBL" id="MBP0445540.1"/>
    </source>
</evidence>
<keyword evidence="2" id="KW-0732">Signal</keyword>
<feature type="chain" id="PRO_5045251657" description="DUF2946 domain-containing protein" evidence="2">
    <location>
        <begin position="23"/>
        <end position="122"/>
    </location>
</feature>
<evidence type="ECO:0000256" key="1">
    <source>
        <dbReference type="SAM" id="MobiDB-lite"/>
    </source>
</evidence>
<dbReference type="RefSeq" id="WP_209379783.1">
    <property type="nucleotide sequence ID" value="NZ_JAGIZB010000010.1"/>
</dbReference>
<accession>A0ABS4AG84</accession>
<keyword evidence="4" id="KW-1185">Reference proteome</keyword>
<proteinExistence type="predicted"/>
<dbReference type="InterPro" id="IPR021333">
    <property type="entry name" value="DUF2946"/>
</dbReference>
<evidence type="ECO:0000256" key="2">
    <source>
        <dbReference type="SAM" id="SignalP"/>
    </source>
</evidence>
<protein>
    <recommendedName>
        <fullName evidence="5">DUF2946 domain-containing protein</fullName>
    </recommendedName>
</protein>
<dbReference type="Proteomes" id="UP000681594">
    <property type="component" value="Unassembled WGS sequence"/>
</dbReference>